<evidence type="ECO:0000313" key="3">
    <source>
        <dbReference type="Proteomes" id="UP001501005"/>
    </source>
</evidence>
<gene>
    <name evidence="2" type="primary">gntA</name>
    <name evidence="2" type="ORF">GCM10009549_01090</name>
</gene>
<evidence type="ECO:0000313" key="2">
    <source>
        <dbReference type="EMBL" id="GAA0900857.1"/>
    </source>
</evidence>
<comment type="caution">
    <text evidence="2">The sequence shown here is derived from an EMBL/GenBank/DDBJ whole genome shotgun (WGS) entry which is preliminary data.</text>
</comment>
<dbReference type="Pfam" id="PF08892">
    <property type="entry name" value="YqcI_YcgG"/>
    <property type="match status" value="1"/>
</dbReference>
<dbReference type="PANTHER" id="PTHR40045">
    <property type="entry name" value="YCGG FAMILY PROTEIN"/>
    <property type="match status" value="1"/>
</dbReference>
<name>A0ABP3YNX3_9ACTN</name>
<dbReference type="EMBL" id="BAAAHG010000001">
    <property type="protein sequence ID" value="GAA0900857.1"/>
    <property type="molecule type" value="Genomic_DNA"/>
</dbReference>
<dbReference type="NCBIfam" id="NF041366">
    <property type="entry name" value="GntA_guanitoxin"/>
    <property type="match status" value="1"/>
</dbReference>
<protein>
    <submittedName>
        <fullName evidence="2">Guanitoxin biosynthesis heme-dependent pre-guanitoxin N-hydroxylase GntA</fullName>
    </submittedName>
</protein>
<reference evidence="3" key="1">
    <citation type="journal article" date="2019" name="Int. J. Syst. Evol. Microbiol.">
        <title>The Global Catalogue of Microorganisms (GCM) 10K type strain sequencing project: providing services to taxonomists for standard genome sequencing and annotation.</title>
        <authorList>
            <consortium name="The Broad Institute Genomics Platform"/>
            <consortium name="The Broad Institute Genome Sequencing Center for Infectious Disease"/>
            <person name="Wu L."/>
            <person name="Ma J."/>
        </authorList>
    </citation>
    <scope>NUCLEOTIDE SEQUENCE [LARGE SCALE GENOMIC DNA]</scope>
    <source>
        <strain evidence="3">JCM 10673</strain>
    </source>
</reference>
<dbReference type="Proteomes" id="UP001501005">
    <property type="component" value="Unassembled WGS sequence"/>
</dbReference>
<dbReference type="InterPro" id="IPR014988">
    <property type="entry name" value="Uncharacterised_YqcI/YcgG"/>
</dbReference>
<proteinExistence type="predicted"/>
<dbReference type="RefSeq" id="WP_344045449.1">
    <property type="nucleotide sequence ID" value="NZ_BAAAHG010000001.1"/>
</dbReference>
<keyword evidence="3" id="KW-1185">Reference proteome</keyword>
<evidence type="ECO:0000256" key="1">
    <source>
        <dbReference type="SAM" id="MobiDB-lite"/>
    </source>
</evidence>
<sequence length="239" mass="26533">MTAVSVHDQLTAWIESEEFSCLGAKSALHRGSLRQAHVGVMGTESATTALHGALTEFVSRDLHPEQNFATLVAVFEGPLGLSEPEFHTLLWKQLSALHAFDADRGFAWAEGADPDPDSPRFGFSVAGHPFFVVGLHENASRITRRFPYPAMAFNSHHQFRRLVENGVYAKLQHRIREREMRLQGSINPNLAEFGEASEARQYSGMPTDEQWRCPFAPRTTTPRTPSAAGSETTTRRSDA</sequence>
<dbReference type="PANTHER" id="PTHR40045:SF1">
    <property type="entry name" value="YQCI_YCGG FAMILY PROTEIN"/>
    <property type="match status" value="1"/>
</dbReference>
<organism evidence="2 3">
    <name type="scientific">Streptomyces thermoalcalitolerans</name>
    <dbReference type="NCBI Taxonomy" id="65605"/>
    <lineage>
        <taxon>Bacteria</taxon>
        <taxon>Bacillati</taxon>
        <taxon>Actinomycetota</taxon>
        <taxon>Actinomycetes</taxon>
        <taxon>Kitasatosporales</taxon>
        <taxon>Streptomycetaceae</taxon>
        <taxon>Streptomyces</taxon>
    </lineage>
</organism>
<feature type="region of interest" description="Disordered" evidence="1">
    <location>
        <begin position="199"/>
        <end position="239"/>
    </location>
</feature>
<accession>A0ABP3YNX3</accession>